<reference evidence="1" key="1">
    <citation type="journal article" date="2021" name="Proc. Natl. Acad. Sci. U.S.A.">
        <title>A Catalog of Tens of Thousands of Viruses from Human Metagenomes Reveals Hidden Associations with Chronic Diseases.</title>
        <authorList>
            <person name="Tisza M.J."/>
            <person name="Buck C.B."/>
        </authorList>
    </citation>
    <scope>NUCLEOTIDE SEQUENCE</scope>
    <source>
        <strain evidence="1">CtE3x18</strain>
    </source>
</reference>
<dbReference type="EMBL" id="BK016250">
    <property type="protein sequence ID" value="DAG05150.1"/>
    <property type="molecule type" value="Genomic_DNA"/>
</dbReference>
<name>A0A8S5VEP2_9CAUD</name>
<sequence length="85" mass="9553">MQEVDKILYKMGYYDADPHKKQEVQDSIDAAEEFMRASGVPAELITSKRAYAVKAIYADAVDKGTPDEIVKKDGMIVALISQMRR</sequence>
<protein>
    <submittedName>
        <fullName evidence="1">Uncharacterized protein</fullName>
    </submittedName>
</protein>
<organism evidence="1">
    <name type="scientific">Myoviridae sp. ctE3x18</name>
    <dbReference type="NCBI Taxonomy" id="2825059"/>
    <lineage>
        <taxon>Viruses</taxon>
        <taxon>Duplodnaviria</taxon>
        <taxon>Heunggongvirae</taxon>
        <taxon>Uroviricota</taxon>
        <taxon>Caudoviricetes</taxon>
    </lineage>
</organism>
<proteinExistence type="predicted"/>
<accession>A0A8S5VEP2</accession>
<evidence type="ECO:0000313" key="1">
    <source>
        <dbReference type="EMBL" id="DAG05150.1"/>
    </source>
</evidence>